<protein>
    <submittedName>
        <fullName evidence="4">Uncharacterized protein isoform X1</fullName>
    </submittedName>
    <submittedName>
        <fullName evidence="5 6">Uncharacterized protein isoform X2</fullName>
    </submittedName>
</protein>
<dbReference type="Gene3D" id="3.30.565.10">
    <property type="entry name" value="Histidine kinase-like ATPase, C-terminal domain"/>
    <property type="match status" value="1"/>
</dbReference>
<dbReference type="KEGG" id="nta:107784267"/>
<dbReference type="Proteomes" id="UP000790787">
    <property type="component" value="Unplaced"/>
</dbReference>
<dbReference type="SUPFAM" id="SSF55874">
    <property type="entry name" value="ATPase domain of HSP90 chaperone/DNA topoisomerase II/histidine kinase"/>
    <property type="match status" value="1"/>
</dbReference>
<feature type="compositionally biased region" description="Polar residues" evidence="2">
    <location>
        <begin position="29"/>
        <end position="39"/>
    </location>
</feature>
<feature type="region of interest" description="Disordered" evidence="2">
    <location>
        <begin position="74"/>
        <end position="103"/>
    </location>
</feature>
<organism evidence="7">
    <name type="scientific">Nicotiana tabacum</name>
    <name type="common">Common tobacco</name>
    <dbReference type="NCBI Taxonomy" id="4097"/>
    <lineage>
        <taxon>Eukaryota</taxon>
        <taxon>Viridiplantae</taxon>
        <taxon>Streptophyta</taxon>
        <taxon>Embryophyta</taxon>
        <taxon>Tracheophyta</taxon>
        <taxon>Spermatophyta</taxon>
        <taxon>Magnoliopsida</taxon>
        <taxon>eudicotyledons</taxon>
        <taxon>Gunneridae</taxon>
        <taxon>Pentapetalae</taxon>
        <taxon>asterids</taxon>
        <taxon>lamiids</taxon>
        <taxon>Solanales</taxon>
        <taxon>Solanaceae</taxon>
        <taxon>Nicotianoideae</taxon>
        <taxon>Nicotianeae</taxon>
        <taxon>Nicotiana</taxon>
    </lineage>
</organism>
<evidence type="ECO:0000313" key="8">
    <source>
        <dbReference type="RefSeq" id="XP_016460855.1"/>
    </source>
</evidence>
<sequence>MNLLKFYNKVPKISSASQNQSNREENADQSDFPSHSSLRQEIDTNGPKSDPAERTTPILEYHPNHHDEIKRTYIQSGPCQPRSSKRQSEDFSAETPRKKPTRALRVQVDSDEEVGIEEKVYYFRVLLPNGITLELQVREPPTEMPVQDFVIVVKRECLNVGGRTECGLKSKRQIYWTSKDLHFVDAFENKITKTLDFRNLKPNYKSHILRLCDGSAEADKYENMWDLTPDTDLLKELPEEYTFETALADLIDNSLQAVWSNQANQRRLISLKLTEKRITIFDTGPGMDGSAENSVVKWGKMGASLHRSSRYRGIGGKPPYLMPFFGMFGYGGPIASMHLGRRTSVSSKTKDSKKVFVLHLERESLLSCSSSQQTWRTDGSVRDPLKDEIRESTGGSFTKVEIFHPKMRSESIPQLQYKLKDIYFPYIQCDEVSNTGRTIMPIEFQVNGTNLAEIEGGEVATTNLQSCNGPEFVLQLRFHVNDSTNVKVGSGKRSPLEANARLKCVYLPVVQGKESIEVILEKLEADGYGITENFESFSHVSVRRLGRLLPDSRWAWLPFMEPKLRKGDRAEVLKRCCCRVKCFVETDAGFNPTPSKTDLAHHHPYTIALRNFGNKPSEKEKDIHVEISKDGKKVTLLQVEKLYQDWIIQMHDRNDEEVDCGEDQPTFVLSPSHKKELGVSSDVMRIHKVLRRKGITWKSGQKIKILKGACRGFHKNNVFATLEYIILEGCQGESGREARIICRPLNVPVENGSRLIVDKGCASIEIRDSKSLPISVIDTGKCLSVDITEWENQILKHQEKKTPSSIDILDAKQCEDLGIEGALPQDVVDAGHEPPEEIVAVVRPASFSSSTASVSLDQKYIMKENFQMTLEVKFEAEADGKELGHIYSGRMNPSSHKGFTGLYIFPLKERLPDIFQKAGIYLFRFSLEDSCTKFEKEVHVKALSAAASWKLISDGKTTLSVRVGSFFPEVLSVACYDRFSNRIPFKLHTKIKMKLSSSCNAVESKCSYDQFISRDRYTMKFKNVIIKTSDLDKIRPSYEATLHICSKDDPVSAAIPCTVIPGPLQHVRLHPVDFGKKLVPGMIIEELALETFDKYRNHMRKDEHIKLMLEGLCLLEKGDCFLKVDVHGCVNLNGTLKVTSGYGKPVFLSIFSGDDVVLKKEFQTEERWLRVASKVPKVCAAGSHLEDIVFEVINSTGEVDEDIHDEEENGHSHTLLIRQDSLRGEDNVKYSFNHGRCIVHSIPLSKNEGLFCFVASHSRFHELQTSIEVHVEKAVNSEHEIPQPRNPKKKLMLEDSYYSKAPEIVYDHTYDDFSDGSILLLKDPCASAELEGRLQNQLEKKLVDDICKCGLSINKCDANLEILHSKESNIVLEMSNLGANISPDSFHDLGYNRNMVVERIEGKADTAAAVVHKLLRSPISEQLYLQYANDILGVVALIGEVQTHKLSSMFSAYLGEDQMLAVVCKSRAAARALEKYQMDGNVNCASPLDILAAKLGISINGRYLVICLEDIRPYTRVSSDLLGELALPLPTLSNGETPPGFLGYAVNMIFPPAEHLQLRTASGHGLRETLFYRLLGELQVYESREHLYMASSCIEDGAVSLDGGMMRGNGVVSVGFGEPYILFPVIFPENQLPLSSDRVEILKQLEEKKLELSQMQDQIKEENRRREKYTRKLAKKLEYKKQIEVLGSPPGMYSSDMFISSATP</sequence>
<evidence type="ECO:0000313" key="5">
    <source>
        <dbReference type="RefSeq" id="XP_016460852.1"/>
    </source>
</evidence>
<dbReference type="GeneID" id="107784267"/>
<feature type="region of interest" description="Disordered" evidence="2">
    <location>
        <begin position="7"/>
        <end position="56"/>
    </location>
</feature>
<dbReference type="PANTHER" id="PTHR33566">
    <property type="entry name" value="EN/SPM-LIKE TRANSPOSON-RELATED"/>
    <property type="match status" value="1"/>
</dbReference>
<evidence type="ECO:0000256" key="2">
    <source>
        <dbReference type="SAM" id="MobiDB-lite"/>
    </source>
</evidence>
<dbReference type="SMR" id="A0A1S3Z910"/>
<evidence type="ECO:0000313" key="3">
    <source>
        <dbReference type="Proteomes" id="UP000790787"/>
    </source>
</evidence>
<reference key="1">
    <citation type="journal article" date="2014" name="Nat. Commun.">
        <title>The tobacco genome sequence and its comparison with those of tomato and potato.</title>
        <authorList>
            <person name="Sierro N."/>
            <person name="Battey J.N."/>
            <person name="Ouadi S."/>
            <person name="Bakaher N."/>
            <person name="Bovet L."/>
            <person name="Willig A."/>
            <person name="Goepfert S."/>
            <person name="Peitsch M.C."/>
            <person name="Ivanov N.V."/>
        </authorList>
    </citation>
    <scope>NUCLEOTIDE SEQUENCE [LARGE SCALE GENOMIC DNA]</scope>
    <source>
        <strain>cv. TN90</strain>
    </source>
</reference>
<dbReference type="RefSeq" id="XP_016460854.1">
    <property type="nucleotide sequence ID" value="XM_016605368.1"/>
</dbReference>
<evidence type="ECO:0000313" key="4">
    <source>
        <dbReference type="RefSeq" id="XP_016460851.1"/>
    </source>
</evidence>
<dbReference type="RefSeq" id="XP_016460853.1">
    <property type="nucleotide sequence ID" value="XM_016605367.1"/>
</dbReference>
<evidence type="ECO:0000256" key="1">
    <source>
        <dbReference type="SAM" id="Coils"/>
    </source>
</evidence>
<dbReference type="STRING" id="4097.A0A1S3Z910"/>
<gene>
    <name evidence="4 5 6 7 8" type="primary">LOC107784267</name>
</gene>
<dbReference type="Pfam" id="PF13589">
    <property type="entry name" value="HATPase_c_3"/>
    <property type="match status" value="1"/>
</dbReference>
<dbReference type="OMA" id="QCDEVSK"/>
<dbReference type="RefSeq" id="XP_016460855.1">
    <property type="nucleotide sequence ID" value="XM_016605369.1"/>
</dbReference>
<name>A0A1S3Z910_TOBAC</name>
<accession>A0A1S3Z910</accession>
<dbReference type="RefSeq" id="XP_016460851.1">
    <property type="nucleotide sequence ID" value="XM_016605365.1"/>
</dbReference>
<evidence type="ECO:0000313" key="6">
    <source>
        <dbReference type="RefSeq" id="XP_016460853.1"/>
    </source>
</evidence>
<keyword evidence="1" id="KW-0175">Coiled coil</keyword>
<feature type="coiled-coil region" evidence="1">
    <location>
        <begin position="1638"/>
        <end position="1672"/>
    </location>
</feature>
<dbReference type="PaxDb" id="4097-A0A1S3Z910"/>
<reference evidence="4 5" key="2">
    <citation type="submission" date="2025-04" db="UniProtKB">
        <authorList>
            <consortium name="RefSeq"/>
        </authorList>
    </citation>
    <scope>IDENTIFICATION</scope>
</reference>
<dbReference type="RefSeq" id="XP_016460852.1">
    <property type="nucleotide sequence ID" value="XM_016605366.1"/>
</dbReference>
<evidence type="ECO:0000313" key="7">
    <source>
        <dbReference type="RefSeq" id="XP_016460854.1"/>
    </source>
</evidence>
<dbReference type="OrthoDB" id="10036779at2759"/>
<dbReference type="InterPro" id="IPR036890">
    <property type="entry name" value="HATPase_C_sf"/>
</dbReference>
<proteinExistence type="predicted"/>
<dbReference type="PANTHER" id="PTHR33566:SF1">
    <property type="entry name" value="EN_SPM-LIKE TRANSPOSON-RELATED"/>
    <property type="match status" value="1"/>
</dbReference>
<keyword evidence="3" id="KW-1185">Reference proteome</keyword>